<protein>
    <submittedName>
        <fullName evidence="1">L-2-amino-thiazoline-4-carboxylic acid hydrolase</fullName>
    </submittedName>
</protein>
<dbReference type="Proteomes" id="UP000829542">
    <property type="component" value="Chromosome"/>
</dbReference>
<dbReference type="EMBL" id="CP093379">
    <property type="protein sequence ID" value="UNM94951.1"/>
    <property type="molecule type" value="Genomic_DNA"/>
</dbReference>
<evidence type="ECO:0000313" key="1">
    <source>
        <dbReference type="EMBL" id="UNM94951.1"/>
    </source>
</evidence>
<keyword evidence="1" id="KW-0378">Hydrolase</keyword>
<dbReference type="InterPro" id="IPR026002">
    <property type="entry name" value="ATC_hydrolase-like"/>
</dbReference>
<accession>A0ABY3X2J0</accession>
<dbReference type="GO" id="GO:0016787">
    <property type="term" value="F:hydrolase activity"/>
    <property type="evidence" value="ECO:0007669"/>
    <property type="project" value="UniProtKB-KW"/>
</dbReference>
<keyword evidence="2" id="KW-1185">Reference proteome</keyword>
<gene>
    <name evidence="1" type="ORF">MMG00_06770</name>
</gene>
<proteinExistence type="predicted"/>
<dbReference type="Pfam" id="PF14196">
    <property type="entry name" value="ATC_hydrolase"/>
    <property type="match status" value="1"/>
</dbReference>
<sequence>MSETNELGILEQRRIEAEIIKPIYDVLVREVGIQKARDVIEEAIGQAAIDAGKAFASKEKQRTSIESFAALQYLWEKGNALEIEVISKDETKYEYQVKRCKYAEMYHEVGLGDIGFLLSCNRDAKFIEGYAPHIALTRPNTIMNGDGFCDFCYEVKTPNS</sequence>
<reference evidence="1 2" key="1">
    <citation type="submission" date="2022-03" db="EMBL/GenBank/DDBJ databases">
        <title>Ignatzschineria rhizosphaerae HR5S32.</title>
        <authorList>
            <person name="Sun J.Q."/>
            <person name="Feng J.Y."/>
        </authorList>
    </citation>
    <scope>NUCLEOTIDE SEQUENCE [LARGE SCALE GENOMIC DNA]</scope>
    <source>
        <strain evidence="1 2">HR5S32</strain>
    </source>
</reference>
<evidence type="ECO:0000313" key="2">
    <source>
        <dbReference type="Proteomes" id="UP000829542"/>
    </source>
</evidence>
<organism evidence="1 2">
    <name type="scientific">Ignatzschineria rhizosphaerae</name>
    <dbReference type="NCBI Taxonomy" id="2923279"/>
    <lineage>
        <taxon>Bacteria</taxon>
        <taxon>Pseudomonadati</taxon>
        <taxon>Pseudomonadota</taxon>
        <taxon>Gammaproteobacteria</taxon>
        <taxon>Cardiobacteriales</taxon>
        <taxon>Ignatzschineriaceae</taxon>
        <taxon>Ignatzschineria</taxon>
    </lineage>
</organism>
<dbReference type="RefSeq" id="WP_242146710.1">
    <property type="nucleotide sequence ID" value="NZ_CP093379.1"/>
</dbReference>
<name>A0ABY3X2J0_9GAMM</name>